<protein>
    <submittedName>
        <fullName evidence="2">Uncharacterized protein</fullName>
    </submittedName>
</protein>
<accession>A0A8X6PB36</accession>
<keyword evidence="3" id="KW-1185">Reference proteome</keyword>
<evidence type="ECO:0000256" key="1">
    <source>
        <dbReference type="SAM" id="MobiDB-lite"/>
    </source>
</evidence>
<evidence type="ECO:0000313" key="2">
    <source>
        <dbReference type="EMBL" id="GFT61250.1"/>
    </source>
</evidence>
<name>A0A8X6PB36_NEPPI</name>
<feature type="region of interest" description="Disordered" evidence="1">
    <location>
        <begin position="85"/>
        <end position="105"/>
    </location>
</feature>
<reference evidence="2" key="1">
    <citation type="submission" date="2020-08" db="EMBL/GenBank/DDBJ databases">
        <title>Multicomponent nature underlies the extraordinary mechanical properties of spider dragline silk.</title>
        <authorList>
            <person name="Kono N."/>
            <person name="Nakamura H."/>
            <person name="Mori M."/>
            <person name="Yoshida Y."/>
            <person name="Ohtoshi R."/>
            <person name="Malay A.D."/>
            <person name="Moran D.A.P."/>
            <person name="Tomita M."/>
            <person name="Numata K."/>
            <person name="Arakawa K."/>
        </authorList>
    </citation>
    <scope>NUCLEOTIDE SEQUENCE</scope>
</reference>
<dbReference type="Proteomes" id="UP000887013">
    <property type="component" value="Unassembled WGS sequence"/>
</dbReference>
<feature type="compositionally biased region" description="Polar residues" evidence="1">
    <location>
        <begin position="92"/>
        <end position="105"/>
    </location>
</feature>
<sequence>MEESLIAACYRGHNCLLGKIGTEGGLSNLRPIDMSLCEEGGQKLINSSLLIWTRSNQKLFKKLSDIRDSLLETYLHGHQRATNPFIPKTFPSDHTPSAYHLSSSP</sequence>
<gene>
    <name evidence="2" type="ORF">NPIL_12301</name>
</gene>
<comment type="caution">
    <text evidence="2">The sequence shown here is derived from an EMBL/GenBank/DDBJ whole genome shotgun (WGS) entry which is preliminary data.</text>
</comment>
<dbReference type="AlphaFoldDB" id="A0A8X6PB36"/>
<evidence type="ECO:0000313" key="3">
    <source>
        <dbReference type="Proteomes" id="UP000887013"/>
    </source>
</evidence>
<dbReference type="EMBL" id="BMAW01114321">
    <property type="protein sequence ID" value="GFT61250.1"/>
    <property type="molecule type" value="Genomic_DNA"/>
</dbReference>
<organism evidence="2 3">
    <name type="scientific">Nephila pilipes</name>
    <name type="common">Giant wood spider</name>
    <name type="synonym">Nephila maculata</name>
    <dbReference type="NCBI Taxonomy" id="299642"/>
    <lineage>
        <taxon>Eukaryota</taxon>
        <taxon>Metazoa</taxon>
        <taxon>Ecdysozoa</taxon>
        <taxon>Arthropoda</taxon>
        <taxon>Chelicerata</taxon>
        <taxon>Arachnida</taxon>
        <taxon>Araneae</taxon>
        <taxon>Araneomorphae</taxon>
        <taxon>Entelegynae</taxon>
        <taxon>Araneoidea</taxon>
        <taxon>Nephilidae</taxon>
        <taxon>Nephila</taxon>
    </lineage>
</organism>
<proteinExistence type="predicted"/>